<feature type="compositionally biased region" description="Polar residues" evidence="1">
    <location>
        <begin position="16"/>
        <end position="29"/>
    </location>
</feature>
<dbReference type="AlphaFoldDB" id="A0A8X6UTD9"/>
<reference evidence="2" key="1">
    <citation type="submission" date="2020-08" db="EMBL/GenBank/DDBJ databases">
        <title>Multicomponent nature underlies the extraordinary mechanical properties of spider dragline silk.</title>
        <authorList>
            <person name="Kono N."/>
            <person name="Nakamura H."/>
            <person name="Mori M."/>
            <person name="Yoshida Y."/>
            <person name="Ohtoshi R."/>
            <person name="Malay A.D."/>
            <person name="Moran D.A.P."/>
            <person name="Tomita M."/>
            <person name="Numata K."/>
            <person name="Arakawa K."/>
        </authorList>
    </citation>
    <scope>NUCLEOTIDE SEQUENCE</scope>
</reference>
<organism evidence="2 3">
    <name type="scientific">Nephila pilipes</name>
    <name type="common">Giant wood spider</name>
    <name type="synonym">Nephila maculata</name>
    <dbReference type="NCBI Taxonomy" id="299642"/>
    <lineage>
        <taxon>Eukaryota</taxon>
        <taxon>Metazoa</taxon>
        <taxon>Ecdysozoa</taxon>
        <taxon>Arthropoda</taxon>
        <taxon>Chelicerata</taxon>
        <taxon>Arachnida</taxon>
        <taxon>Araneae</taxon>
        <taxon>Araneomorphae</taxon>
        <taxon>Entelegynae</taxon>
        <taxon>Araneoidea</taxon>
        <taxon>Nephilidae</taxon>
        <taxon>Nephila</taxon>
    </lineage>
</organism>
<evidence type="ECO:0000313" key="3">
    <source>
        <dbReference type="Proteomes" id="UP000887013"/>
    </source>
</evidence>
<evidence type="ECO:0000313" key="2">
    <source>
        <dbReference type="EMBL" id="GFU41262.1"/>
    </source>
</evidence>
<feature type="region of interest" description="Disordered" evidence="1">
    <location>
        <begin position="1"/>
        <end position="29"/>
    </location>
</feature>
<dbReference type="EMBL" id="BMAW01131899">
    <property type="protein sequence ID" value="GFU41262.1"/>
    <property type="molecule type" value="Genomic_DNA"/>
</dbReference>
<accession>A0A8X6UTD9</accession>
<evidence type="ECO:0000256" key="1">
    <source>
        <dbReference type="SAM" id="MobiDB-lite"/>
    </source>
</evidence>
<comment type="caution">
    <text evidence="2">The sequence shown here is derived from an EMBL/GenBank/DDBJ whole genome shotgun (WGS) entry which is preliminary data.</text>
</comment>
<name>A0A8X6UTD9_NEPPI</name>
<protein>
    <submittedName>
        <fullName evidence="2">Uncharacterized protein</fullName>
    </submittedName>
</protein>
<feature type="compositionally biased region" description="Basic and acidic residues" evidence="1">
    <location>
        <begin position="1"/>
        <end position="15"/>
    </location>
</feature>
<proteinExistence type="predicted"/>
<dbReference type="Proteomes" id="UP000887013">
    <property type="component" value="Unassembled WGS sequence"/>
</dbReference>
<gene>
    <name evidence="2" type="ORF">NPIL_347711</name>
</gene>
<sequence>MELARNREPGDENSSRPDTSITSDSSQENCEIRQNLENVIRKYSSLIRDLWVLIKNWETDPTFSPDYSLNTELCERSIQYSHHRTKMEGTLKSLPPCIKLSCLIHFSQIKPNSNERKDTDQNNGGLITP</sequence>
<keyword evidence="3" id="KW-1185">Reference proteome</keyword>